<evidence type="ECO:0000259" key="1">
    <source>
        <dbReference type="PROSITE" id="PS50181"/>
    </source>
</evidence>
<gene>
    <name evidence="2" type="ORF">T310_3813</name>
</gene>
<dbReference type="Proteomes" id="UP000053958">
    <property type="component" value="Unassembled WGS sequence"/>
</dbReference>
<dbReference type="InterPro" id="IPR056021">
    <property type="entry name" value="DUF7600"/>
</dbReference>
<dbReference type="OrthoDB" id="4222459at2759"/>
<feature type="domain" description="F-box" evidence="1">
    <location>
        <begin position="123"/>
        <end position="169"/>
    </location>
</feature>
<dbReference type="GeneID" id="25316162"/>
<dbReference type="RefSeq" id="XP_013328741.1">
    <property type="nucleotide sequence ID" value="XM_013473287.1"/>
</dbReference>
<comment type="caution">
    <text evidence="2">The sequence shown here is derived from an EMBL/GenBank/DDBJ whole genome shotgun (WGS) entry which is preliminary data.</text>
</comment>
<dbReference type="AlphaFoldDB" id="A0A0F4YV84"/>
<evidence type="ECO:0000313" key="2">
    <source>
        <dbReference type="EMBL" id="KKA22129.1"/>
    </source>
</evidence>
<dbReference type="STRING" id="1408163.A0A0F4YV84"/>
<reference evidence="2 3" key="1">
    <citation type="submission" date="2015-04" db="EMBL/GenBank/DDBJ databases">
        <authorList>
            <person name="Heijne W.H."/>
            <person name="Fedorova N.D."/>
            <person name="Nierman W.C."/>
            <person name="Vollebregt A.W."/>
            <person name="Zhao Z."/>
            <person name="Wu L."/>
            <person name="Kumar M."/>
            <person name="Stam H."/>
            <person name="van den Berg M.A."/>
            <person name="Pel H.J."/>
        </authorList>
    </citation>
    <scope>NUCLEOTIDE SEQUENCE [LARGE SCALE GENOMIC DNA]</scope>
    <source>
        <strain evidence="2 3">CBS 393.64</strain>
    </source>
</reference>
<organism evidence="2 3">
    <name type="scientific">Rasamsonia emersonii (strain ATCC 16479 / CBS 393.64 / IMI 116815)</name>
    <dbReference type="NCBI Taxonomy" id="1408163"/>
    <lineage>
        <taxon>Eukaryota</taxon>
        <taxon>Fungi</taxon>
        <taxon>Dikarya</taxon>
        <taxon>Ascomycota</taxon>
        <taxon>Pezizomycotina</taxon>
        <taxon>Eurotiomycetes</taxon>
        <taxon>Eurotiomycetidae</taxon>
        <taxon>Eurotiales</taxon>
        <taxon>Trichocomaceae</taxon>
        <taxon>Rasamsonia</taxon>
    </lineage>
</organism>
<dbReference type="InterPro" id="IPR001810">
    <property type="entry name" value="F-box_dom"/>
</dbReference>
<dbReference type="SUPFAM" id="SSF81383">
    <property type="entry name" value="F-box domain"/>
    <property type="match status" value="1"/>
</dbReference>
<proteinExistence type="predicted"/>
<name>A0A0F4YV84_RASE3</name>
<evidence type="ECO:0000313" key="3">
    <source>
        <dbReference type="Proteomes" id="UP000053958"/>
    </source>
</evidence>
<sequence>MPSFKEHGFVFHDACWSLLKEVYHDEPVPLERLVEVCRAVPFPHGAAEFMNWRHGYGGLVRLNRQSYYPWEGTSAECDDEATARLHAAENPCDEEEVQQLLKEQRQYPPSETLIGQRRVSDEKDCFMRIPFDVLDEIAAYLATADVLRLRQASRAFVPIFSSQSFWASQFEVNGEQGFLFEARRNKESRDWRWLYHRTNDAHGSPGLQNRKRIWCLNKSLKDILSMRWMDSSTIRREDLDGAEWRWKEVHGDLQHDRFPGRFHDGCRLSRKQCTRVPDVLSRIAVSTIRDGDETYIVGMRLISTDGADIYLGYTTEDRELSVDVTVFRGFVVAIGSRGINGLQVVMDQGSISRWLGCPDDSPKTRRLVVAGSIAALEAGFDAYKMITLAVAENPSVCNATSTEPSDPLRDTALWYPDIPPPGVFLNGEDFLSEYPHYDEEYQPLVWTLFGGLDGIYLRSLTGISIVFQRFVRAIEFHYNTDDIPTECRKMGRYRPSVQDKVTYFPIDGPGGEVIEAVELYVRATPSNVKSPGYAYGVTRLFKLFTNHGRSLHIQAERMPEIVRTKTLRAAPGTTITGFYAVHGVDQVHTAHE</sequence>
<keyword evidence="3" id="KW-1185">Reference proteome</keyword>
<dbReference type="InterPro" id="IPR036047">
    <property type="entry name" value="F-box-like_dom_sf"/>
</dbReference>
<dbReference type="Pfam" id="PF24539">
    <property type="entry name" value="DUF7600"/>
    <property type="match status" value="1"/>
</dbReference>
<accession>A0A0F4YV84</accession>
<dbReference type="EMBL" id="LASV01000156">
    <property type="protein sequence ID" value="KKA22129.1"/>
    <property type="molecule type" value="Genomic_DNA"/>
</dbReference>
<protein>
    <submittedName>
        <fullName evidence="2">F-box domain containing protein</fullName>
    </submittedName>
</protein>
<dbReference type="PROSITE" id="PS50181">
    <property type="entry name" value="FBOX"/>
    <property type="match status" value="1"/>
</dbReference>